<dbReference type="CDD" id="cd00887">
    <property type="entry name" value="MoeA"/>
    <property type="match status" value="1"/>
</dbReference>
<dbReference type="Proteomes" id="UP000709466">
    <property type="component" value="Unassembled WGS sequence"/>
</dbReference>
<comment type="function">
    <text evidence="1 6">Catalyzes the insertion of molybdate into adenylated molybdopterin with the concomitant release of AMP.</text>
</comment>
<comment type="cofactor">
    <cofactor evidence="6">
        <name>Mg(2+)</name>
        <dbReference type="ChEBI" id="CHEBI:18420"/>
    </cofactor>
</comment>
<dbReference type="InterPro" id="IPR036135">
    <property type="entry name" value="MoeA_linker/N_sf"/>
</dbReference>
<evidence type="ECO:0000313" key="9">
    <source>
        <dbReference type="Proteomes" id="UP000709466"/>
    </source>
</evidence>
<gene>
    <name evidence="8" type="ORF">HCZ30_13075</name>
</gene>
<proteinExistence type="inferred from homology"/>
<dbReference type="Pfam" id="PF03454">
    <property type="entry name" value="MoeA_C"/>
    <property type="match status" value="1"/>
</dbReference>
<dbReference type="PANTHER" id="PTHR10192:SF5">
    <property type="entry name" value="GEPHYRIN"/>
    <property type="match status" value="1"/>
</dbReference>
<dbReference type="InterPro" id="IPR005111">
    <property type="entry name" value="MoeA_C_domain_IV"/>
</dbReference>
<comment type="similarity">
    <text evidence="3 6">Belongs to the MoeA family.</text>
</comment>
<dbReference type="PANTHER" id="PTHR10192">
    <property type="entry name" value="MOLYBDOPTERIN BIOSYNTHESIS PROTEIN"/>
    <property type="match status" value="1"/>
</dbReference>
<evidence type="ECO:0000256" key="4">
    <source>
        <dbReference type="ARBA" id="ARBA00023150"/>
    </source>
</evidence>
<evidence type="ECO:0000256" key="1">
    <source>
        <dbReference type="ARBA" id="ARBA00002901"/>
    </source>
</evidence>
<sequence>MISVEEAQRLCLGLAGTVGTEEIALADTAGRVLAVSAQAGRAQPPFRSAAMDGYAVKNSEVAIGAAFTVVGESAAGHGWDGTLEAGQAVRIFTGAPVPEGADHVVIQEDVDRDGDTITIQPNLGDGPNIRPEGVDFPSDFALKAPRRLSAIDLALLAAMNVDRVTVAKRPVVDILATGDELIMPGEVPTRDQIIASNLFAIKALVEQAGGIAHIHPIAADTEEAITDAMKAMTGDIAITIGGASVGDYDLVGKVSDALGVERSFYKIAMRPGKPLIAGRFPHGAPYLGLPGNPVSAIVCALLFLIPLVKRMQGLDDVLPATRTARLGHDTPKNGPRTHYMRATLDGDEVTIAGSQDSSLLTVMAEANCLVIRPIGDEARQKGEVVEIVPL</sequence>
<comment type="pathway">
    <text evidence="2 6">Cofactor biosynthesis; molybdopterin biosynthesis.</text>
</comment>
<dbReference type="SUPFAM" id="SSF63882">
    <property type="entry name" value="MoeA N-terminal region -like"/>
    <property type="match status" value="1"/>
</dbReference>
<dbReference type="InterPro" id="IPR038987">
    <property type="entry name" value="MoeA-like"/>
</dbReference>
<keyword evidence="9" id="KW-1185">Reference proteome</keyword>
<dbReference type="SMART" id="SM00852">
    <property type="entry name" value="MoCF_biosynth"/>
    <property type="match status" value="1"/>
</dbReference>
<accession>A0ABX0W0Z9</accession>
<dbReference type="InterPro" id="IPR001453">
    <property type="entry name" value="MoaB/Mog_dom"/>
</dbReference>
<dbReference type="Pfam" id="PF03453">
    <property type="entry name" value="MoeA_N"/>
    <property type="match status" value="1"/>
</dbReference>
<dbReference type="EMBL" id="JAATOP010000009">
    <property type="protein sequence ID" value="NIY73360.1"/>
    <property type="molecule type" value="Genomic_DNA"/>
</dbReference>
<dbReference type="RefSeq" id="WP_167638748.1">
    <property type="nucleotide sequence ID" value="NZ_JAATOP010000009.1"/>
</dbReference>
<keyword evidence="6" id="KW-0808">Transferase</keyword>
<comment type="catalytic activity">
    <reaction evidence="5">
        <text>adenylyl-molybdopterin + molybdate = Mo-molybdopterin + AMP + H(+)</text>
        <dbReference type="Rhea" id="RHEA:35047"/>
        <dbReference type="ChEBI" id="CHEBI:15378"/>
        <dbReference type="ChEBI" id="CHEBI:36264"/>
        <dbReference type="ChEBI" id="CHEBI:62727"/>
        <dbReference type="ChEBI" id="CHEBI:71302"/>
        <dbReference type="ChEBI" id="CHEBI:456215"/>
        <dbReference type="EC" id="2.10.1.1"/>
    </reaction>
</comment>
<protein>
    <recommendedName>
        <fullName evidence="6">Molybdopterin molybdenumtransferase</fullName>
        <ecNumber evidence="6">2.10.1.1</ecNumber>
    </recommendedName>
</protein>
<evidence type="ECO:0000313" key="8">
    <source>
        <dbReference type="EMBL" id="NIY73360.1"/>
    </source>
</evidence>
<reference evidence="8 9" key="1">
    <citation type="submission" date="2020-03" db="EMBL/GenBank/DDBJ databases">
        <title>Bacterial isolates of synthetic phycosphere.</title>
        <authorList>
            <person name="Fu H."/>
            <person name="Moran M.A."/>
        </authorList>
    </citation>
    <scope>NUCLEOTIDE SEQUENCE [LARGE SCALE GENOMIC DNA]</scope>
    <source>
        <strain evidence="8 9">HF1</strain>
    </source>
</reference>
<dbReference type="Gene3D" id="2.40.340.10">
    <property type="entry name" value="MoeA, C-terminal, domain IV"/>
    <property type="match status" value="1"/>
</dbReference>
<keyword evidence="4 6" id="KW-0501">Molybdenum cofactor biosynthesis</keyword>
<organism evidence="8 9">
    <name type="scientific">Marivivens donghaensis</name>
    <dbReference type="NCBI Taxonomy" id="1699413"/>
    <lineage>
        <taxon>Bacteria</taxon>
        <taxon>Pseudomonadati</taxon>
        <taxon>Pseudomonadota</taxon>
        <taxon>Alphaproteobacteria</taxon>
        <taxon>Rhodobacterales</taxon>
        <taxon>Paracoccaceae</taxon>
        <taxon>Marivivens group</taxon>
        <taxon>Marivivens</taxon>
    </lineage>
</organism>
<feature type="domain" description="MoaB/Mog" evidence="7">
    <location>
        <begin position="173"/>
        <end position="310"/>
    </location>
</feature>
<dbReference type="EC" id="2.10.1.1" evidence="6"/>
<evidence type="ECO:0000256" key="5">
    <source>
        <dbReference type="ARBA" id="ARBA00047317"/>
    </source>
</evidence>
<keyword evidence="6" id="KW-0500">Molybdenum</keyword>
<dbReference type="NCBIfam" id="NF045515">
    <property type="entry name" value="Glp_gephyrin"/>
    <property type="match status" value="1"/>
</dbReference>
<dbReference type="SUPFAM" id="SSF53218">
    <property type="entry name" value="Molybdenum cofactor biosynthesis proteins"/>
    <property type="match status" value="1"/>
</dbReference>
<dbReference type="InterPro" id="IPR005110">
    <property type="entry name" value="MoeA_linker/N"/>
</dbReference>
<comment type="caution">
    <text evidence="8">The sequence shown here is derived from an EMBL/GenBank/DDBJ whole genome shotgun (WGS) entry which is preliminary data.</text>
</comment>
<evidence type="ECO:0000259" key="7">
    <source>
        <dbReference type="SMART" id="SM00852"/>
    </source>
</evidence>
<evidence type="ECO:0000256" key="3">
    <source>
        <dbReference type="ARBA" id="ARBA00010763"/>
    </source>
</evidence>
<dbReference type="SUPFAM" id="SSF63867">
    <property type="entry name" value="MoeA C-terminal domain-like"/>
    <property type="match status" value="1"/>
</dbReference>
<dbReference type="Gene3D" id="3.40.980.10">
    <property type="entry name" value="MoaB/Mog-like domain"/>
    <property type="match status" value="1"/>
</dbReference>
<dbReference type="InterPro" id="IPR036688">
    <property type="entry name" value="MoeA_C_domain_IV_sf"/>
</dbReference>
<keyword evidence="6" id="KW-0460">Magnesium</keyword>
<keyword evidence="6" id="KW-0479">Metal-binding</keyword>
<dbReference type="InterPro" id="IPR036425">
    <property type="entry name" value="MoaB/Mog-like_dom_sf"/>
</dbReference>
<name>A0ABX0W0Z9_9RHOB</name>
<dbReference type="Gene3D" id="3.90.105.10">
    <property type="entry name" value="Molybdopterin biosynthesis moea protein, domain 2"/>
    <property type="match status" value="1"/>
</dbReference>
<dbReference type="Pfam" id="PF00994">
    <property type="entry name" value="MoCF_biosynth"/>
    <property type="match status" value="1"/>
</dbReference>
<dbReference type="Gene3D" id="2.170.190.11">
    <property type="entry name" value="Molybdopterin biosynthesis moea protein, domain 3"/>
    <property type="match status" value="1"/>
</dbReference>
<evidence type="ECO:0000256" key="6">
    <source>
        <dbReference type="RuleBase" id="RU365090"/>
    </source>
</evidence>
<evidence type="ECO:0000256" key="2">
    <source>
        <dbReference type="ARBA" id="ARBA00005046"/>
    </source>
</evidence>